<feature type="non-terminal residue" evidence="3">
    <location>
        <position position="108"/>
    </location>
</feature>
<dbReference type="EMBL" id="QZEI01000003">
    <property type="protein sequence ID" value="RLV61491.1"/>
    <property type="molecule type" value="Genomic_DNA"/>
</dbReference>
<keyword evidence="4" id="KW-1185">Reference proteome</keyword>
<reference evidence="3 4" key="1">
    <citation type="submission" date="2018-09" db="EMBL/GenBank/DDBJ databases">
        <title>Phylogeny of the Shewanellaceae, and recommendation for two new genera, Pseudoshewanella and Parashewanella.</title>
        <authorList>
            <person name="Wang G."/>
        </authorList>
    </citation>
    <scope>NUCLEOTIDE SEQUENCE [LARGE SCALE GENOMIC DNA]</scope>
    <source>
        <strain evidence="3 4">C51</strain>
    </source>
</reference>
<gene>
    <name evidence="3" type="ORF">D5018_02030</name>
</gene>
<accession>A0A3L8Q1I4</accession>
<feature type="region of interest" description="Disordered" evidence="1">
    <location>
        <begin position="47"/>
        <end position="87"/>
    </location>
</feature>
<evidence type="ECO:0000313" key="3">
    <source>
        <dbReference type="EMBL" id="RLV61491.1"/>
    </source>
</evidence>
<dbReference type="RefSeq" id="WP_243637359.1">
    <property type="nucleotide sequence ID" value="NZ_ML014754.1"/>
</dbReference>
<sequence>MKISGIDIDATIAHVKQQLEADKTVTPALKLAIETLLMLVMILTNRIGMNSKNSSKPPSTDDDTNKKKKTKTNGTPGGQKGRIGTTLKQVEKPDVVEVLKLDKRKLPK</sequence>
<dbReference type="AlphaFoldDB" id="A0A3L8Q1I4"/>
<evidence type="ECO:0000256" key="1">
    <source>
        <dbReference type="SAM" id="MobiDB-lite"/>
    </source>
</evidence>
<dbReference type="Proteomes" id="UP000281474">
    <property type="component" value="Unassembled WGS sequence"/>
</dbReference>
<feature type="domain" description="DUF6444" evidence="2">
    <location>
        <begin position="25"/>
        <end position="85"/>
    </location>
</feature>
<protein>
    <submittedName>
        <fullName evidence="3">IS66 family transposase</fullName>
    </submittedName>
</protein>
<comment type="caution">
    <text evidence="3">The sequence shown here is derived from an EMBL/GenBank/DDBJ whole genome shotgun (WGS) entry which is preliminary data.</text>
</comment>
<dbReference type="InterPro" id="IPR045618">
    <property type="entry name" value="DUF6444"/>
</dbReference>
<dbReference type="Pfam" id="PF20042">
    <property type="entry name" value="DUF6444"/>
    <property type="match status" value="1"/>
</dbReference>
<organism evidence="3 4">
    <name type="scientific">Parashewanella curva</name>
    <dbReference type="NCBI Taxonomy" id="2338552"/>
    <lineage>
        <taxon>Bacteria</taxon>
        <taxon>Pseudomonadati</taxon>
        <taxon>Pseudomonadota</taxon>
        <taxon>Gammaproteobacteria</taxon>
        <taxon>Alteromonadales</taxon>
        <taxon>Shewanellaceae</taxon>
        <taxon>Parashewanella</taxon>
    </lineage>
</organism>
<name>A0A3L8Q1I4_9GAMM</name>
<proteinExistence type="predicted"/>
<evidence type="ECO:0000313" key="4">
    <source>
        <dbReference type="Proteomes" id="UP000281474"/>
    </source>
</evidence>
<evidence type="ECO:0000259" key="2">
    <source>
        <dbReference type="Pfam" id="PF20042"/>
    </source>
</evidence>